<feature type="region of interest" description="Disordered" evidence="1">
    <location>
        <begin position="74"/>
        <end position="132"/>
    </location>
</feature>
<accession>A0AAD7D5E7</accession>
<keyword evidence="3" id="KW-1185">Reference proteome</keyword>
<proteinExistence type="predicted"/>
<feature type="compositionally biased region" description="Pro residues" evidence="1">
    <location>
        <begin position="1"/>
        <end position="11"/>
    </location>
</feature>
<evidence type="ECO:0000256" key="1">
    <source>
        <dbReference type="SAM" id="MobiDB-lite"/>
    </source>
</evidence>
<organism evidence="2 3">
    <name type="scientific">Mycena rosella</name>
    <name type="common">Pink bonnet</name>
    <name type="synonym">Agaricus rosellus</name>
    <dbReference type="NCBI Taxonomy" id="1033263"/>
    <lineage>
        <taxon>Eukaryota</taxon>
        <taxon>Fungi</taxon>
        <taxon>Dikarya</taxon>
        <taxon>Basidiomycota</taxon>
        <taxon>Agaricomycotina</taxon>
        <taxon>Agaricomycetes</taxon>
        <taxon>Agaricomycetidae</taxon>
        <taxon>Agaricales</taxon>
        <taxon>Marasmiineae</taxon>
        <taxon>Mycenaceae</taxon>
        <taxon>Mycena</taxon>
    </lineage>
</organism>
<feature type="compositionally biased region" description="Pro residues" evidence="1">
    <location>
        <begin position="85"/>
        <end position="95"/>
    </location>
</feature>
<dbReference type="EMBL" id="JARKIE010000125">
    <property type="protein sequence ID" value="KAJ7679939.1"/>
    <property type="molecule type" value="Genomic_DNA"/>
</dbReference>
<feature type="compositionally biased region" description="Basic and acidic residues" evidence="1">
    <location>
        <begin position="101"/>
        <end position="115"/>
    </location>
</feature>
<dbReference type="Proteomes" id="UP001221757">
    <property type="component" value="Unassembled WGS sequence"/>
</dbReference>
<evidence type="ECO:0000313" key="2">
    <source>
        <dbReference type="EMBL" id="KAJ7679939.1"/>
    </source>
</evidence>
<feature type="compositionally biased region" description="Basic residues" evidence="1">
    <location>
        <begin position="122"/>
        <end position="132"/>
    </location>
</feature>
<feature type="region of interest" description="Disordered" evidence="1">
    <location>
        <begin position="1"/>
        <end position="42"/>
    </location>
</feature>
<protein>
    <submittedName>
        <fullName evidence="2">Uncharacterized protein</fullName>
    </submittedName>
</protein>
<name>A0AAD7D5E7_MYCRO</name>
<comment type="caution">
    <text evidence="2">The sequence shown here is derived from an EMBL/GenBank/DDBJ whole genome shotgun (WGS) entry which is preliminary data.</text>
</comment>
<feature type="compositionally biased region" description="Low complexity" evidence="1">
    <location>
        <begin position="359"/>
        <end position="370"/>
    </location>
</feature>
<feature type="region of interest" description="Disordered" evidence="1">
    <location>
        <begin position="340"/>
        <end position="371"/>
    </location>
</feature>
<dbReference type="AlphaFoldDB" id="A0AAD7D5E7"/>
<gene>
    <name evidence="2" type="ORF">B0H17DRAFT_1232592</name>
</gene>
<reference evidence="2" key="1">
    <citation type="submission" date="2023-03" db="EMBL/GenBank/DDBJ databases">
        <title>Massive genome expansion in bonnet fungi (Mycena s.s.) driven by repeated elements and novel gene families across ecological guilds.</title>
        <authorList>
            <consortium name="Lawrence Berkeley National Laboratory"/>
            <person name="Harder C.B."/>
            <person name="Miyauchi S."/>
            <person name="Viragh M."/>
            <person name="Kuo A."/>
            <person name="Thoen E."/>
            <person name="Andreopoulos B."/>
            <person name="Lu D."/>
            <person name="Skrede I."/>
            <person name="Drula E."/>
            <person name="Henrissat B."/>
            <person name="Morin E."/>
            <person name="Kohler A."/>
            <person name="Barry K."/>
            <person name="LaButti K."/>
            <person name="Morin E."/>
            <person name="Salamov A."/>
            <person name="Lipzen A."/>
            <person name="Mereny Z."/>
            <person name="Hegedus B."/>
            <person name="Baldrian P."/>
            <person name="Stursova M."/>
            <person name="Weitz H."/>
            <person name="Taylor A."/>
            <person name="Grigoriev I.V."/>
            <person name="Nagy L.G."/>
            <person name="Martin F."/>
            <person name="Kauserud H."/>
        </authorList>
    </citation>
    <scope>NUCLEOTIDE SEQUENCE</scope>
    <source>
        <strain evidence="2">CBHHK067</strain>
    </source>
</reference>
<evidence type="ECO:0000313" key="3">
    <source>
        <dbReference type="Proteomes" id="UP001221757"/>
    </source>
</evidence>
<sequence>MCCMEPSPPRLILPTAAGRRQATSTRALPGPPTHQPFGKVDIPPPGELCTFGYLGLTTSSRSKLGIRRLIGSGCGASSGHRPQPTAAPPPAPPSAPCARQPLRDRRTPFRTRRLDPPAPRPRPSRRAHLLRRRRLLAPPGRAHLYVPYILWASWTSNRARDAAALPQAPDSAAVRVRLQHRPHLNTGETTTLVPSNPQRVLHLLICALHVLGPTRRSGAISYEKLETSAVAIRGGGGLGRAAARAHRSSEFVEFLVRDRAPIGDSGIGEGGRIRATRSYGVQPMQRLKPLPGFPDSALFKQDSPGPSLCISGRTSGARGAVWTAPGRECEAHCSDHPWARAPDARKESSSQYSQRFPESPDSLQLSSYSSAGHRGRGSCTLGSCAPSRGSASHDHADEGTFDWNSAAPDVRFRPPLSPPEPFGTRVGVGVFLLANLVHPSAAFKPTSILSKTNTSTLSFDVPESQRRRLYFRGYASEILELSIPGKLDLEVGDLSGAGCGRIAHLRNAASICTRFDLVNPPAYERSSTSIDKGKVKSTQLLESEDDEGNIVAIQLSQMGRGTAWRRLRTEQGENPNGHRGKFRAIVPSQEGGRTFERNFNEQSSGVENIGAESRAGRTIVTGWGQVRRDTRRVLDQAGLRELQTYKARDARGVWNLSELRRSISAGYWAEDGVIAGGVGPGSRRRRSGLPNGLQGIKCWLQRVRRAWDRGSVAGWSRVEKAGARRSSDVELDRRRVLQRIKQWV</sequence>